<evidence type="ECO:0000313" key="3">
    <source>
        <dbReference type="Proteomes" id="UP000663419"/>
    </source>
</evidence>
<organism evidence="2 3">
    <name type="scientific">Ajellomyces capsulatus (strain H88)</name>
    <name type="common">Darling's disease fungus</name>
    <name type="synonym">Histoplasma capsulatum</name>
    <dbReference type="NCBI Taxonomy" id="544711"/>
    <lineage>
        <taxon>Eukaryota</taxon>
        <taxon>Fungi</taxon>
        <taxon>Dikarya</taxon>
        <taxon>Ascomycota</taxon>
        <taxon>Pezizomycotina</taxon>
        <taxon>Eurotiomycetes</taxon>
        <taxon>Eurotiomycetidae</taxon>
        <taxon>Onygenales</taxon>
        <taxon>Ajellomycetaceae</taxon>
        <taxon>Histoplasma</taxon>
    </lineage>
</organism>
<dbReference type="AlphaFoldDB" id="A0A8A1LDW8"/>
<dbReference type="Proteomes" id="UP000663419">
    <property type="component" value="Chromosome 1"/>
</dbReference>
<sequence length="62" mass="7168">MDLTGINEDPSMHHVKRVPGDTANHSSTNRITSTPWEFWMVPLPPRKLGRAVFIWDLPRARM</sequence>
<reference evidence="2" key="1">
    <citation type="submission" date="2021-01" db="EMBL/GenBank/DDBJ databases">
        <title>Chromosome-level genome assembly of a human fungal pathogen reveals clustering of transcriptionally co-regulated genes.</title>
        <authorList>
            <person name="Voorhies M."/>
            <person name="Cohen S."/>
            <person name="Shea T.P."/>
            <person name="Petrus S."/>
            <person name="Munoz J.F."/>
            <person name="Poplawski S."/>
            <person name="Goldman W.E."/>
            <person name="Michael T."/>
            <person name="Cuomo C.A."/>
            <person name="Sil A."/>
            <person name="Beyhan S."/>
        </authorList>
    </citation>
    <scope>NUCLEOTIDE SEQUENCE</scope>
    <source>
        <strain evidence="2">H88</strain>
    </source>
</reference>
<gene>
    <name evidence="2" type="ORF">I7I53_10524</name>
</gene>
<dbReference type="EMBL" id="CP069102">
    <property type="protein sequence ID" value="QSS49987.1"/>
    <property type="molecule type" value="Genomic_DNA"/>
</dbReference>
<proteinExistence type="predicted"/>
<protein>
    <submittedName>
        <fullName evidence="2">Uncharacterized protein</fullName>
    </submittedName>
</protein>
<accession>A0A8A1LDW8</accession>
<evidence type="ECO:0000256" key="1">
    <source>
        <dbReference type="SAM" id="MobiDB-lite"/>
    </source>
</evidence>
<feature type="region of interest" description="Disordered" evidence="1">
    <location>
        <begin position="1"/>
        <end position="29"/>
    </location>
</feature>
<evidence type="ECO:0000313" key="2">
    <source>
        <dbReference type="EMBL" id="QSS49987.1"/>
    </source>
</evidence>
<name>A0A8A1LDW8_AJEC8</name>
<dbReference type="VEuPathDB" id="FungiDB:I7I53_10524"/>